<reference evidence="1 2" key="1">
    <citation type="submission" date="2020-07" db="EMBL/GenBank/DDBJ databases">
        <title>Novel species isolated from subtropical streams in China.</title>
        <authorList>
            <person name="Lu H."/>
        </authorList>
    </citation>
    <scope>NUCLEOTIDE SEQUENCE [LARGE SCALE GENOMIC DNA]</scope>
    <source>
        <strain evidence="1 2">LX47W</strain>
    </source>
</reference>
<dbReference type="Proteomes" id="UP000573499">
    <property type="component" value="Unassembled WGS sequence"/>
</dbReference>
<proteinExistence type="predicted"/>
<comment type="caution">
    <text evidence="1">The sequence shown here is derived from an EMBL/GenBank/DDBJ whole genome shotgun (WGS) entry which is preliminary data.</text>
</comment>
<dbReference type="RefSeq" id="WP_182152150.1">
    <property type="nucleotide sequence ID" value="NZ_JACEZU010000002.1"/>
</dbReference>
<accession>A0A7W2F744</accession>
<sequence>MFKATFLFSFPSDELMEPLRFEVEAMHVRSEGRMILTFNYGRDGRKLTPMHTGWLDNYTPWCESPVALLLRALQTLKNHWYVNLRAELHVTRIEALELSIVGVDACGETDVRLGHLTLTLPRATYYDSFRLNQTVPESRSLPVRVMHAVPIDAALSALRAIQQDVMDIEEPPCASNLDVVTDSSGVRYVLREQIPSYAQAAFDAFSRRFRLASCGSIKSKALVHARDWEHFVAA</sequence>
<keyword evidence="2" id="KW-1185">Reference proteome</keyword>
<protein>
    <submittedName>
        <fullName evidence="1">Uncharacterized protein</fullName>
    </submittedName>
</protein>
<organism evidence="1 2">
    <name type="scientific">Rugamonas apoptosis</name>
    <dbReference type="NCBI Taxonomy" id="2758570"/>
    <lineage>
        <taxon>Bacteria</taxon>
        <taxon>Pseudomonadati</taxon>
        <taxon>Pseudomonadota</taxon>
        <taxon>Betaproteobacteria</taxon>
        <taxon>Burkholderiales</taxon>
        <taxon>Oxalobacteraceae</taxon>
        <taxon>Telluria group</taxon>
        <taxon>Rugamonas</taxon>
    </lineage>
</organism>
<name>A0A7W2F744_9BURK</name>
<evidence type="ECO:0000313" key="1">
    <source>
        <dbReference type="EMBL" id="MBA5686347.1"/>
    </source>
</evidence>
<evidence type="ECO:0000313" key="2">
    <source>
        <dbReference type="Proteomes" id="UP000573499"/>
    </source>
</evidence>
<dbReference type="EMBL" id="JACEZU010000002">
    <property type="protein sequence ID" value="MBA5686347.1"/>
    <property type="molecule type" value="Genomic_DNA"/>
</dbReference>
<dbReference type="AlphaFoldDB" id="A0A7W2F744"/>
<gene>
    <name evidence="1" type="ORF">H3H39_04685</name>
</gene>